<dbReference type="GO" id="GO:0016020">
    <property type="term" value="C:membrane"/>
    <property type="evidence" value="ECO:0007669"/>
    <property type="project" value="TreeGrafter"/>
</dbReference>
<dbReference type="Pfam" id="PF01435">
    <property type="entry name" value="Peptidase_M48"/>
    <property type="match status" value="1"/>
</dbReference>
<evidence type="ECO:0000313" key="10">
    <source>
        <dbReference type="Proteomes" id="UP000436016"/>
    </source>
</evidence>
<evidence type="ECO:0000256" key="3">
    <source>
        <dbReference type="ARBA" id="ARBA00022801"/>
    </source>
</evidence>
<dbReference type="RefSeq" id="WP_160850908.1">
    <property type="nucleotide sequence ID" value="NZ_WUWG01000001.1"/>
</dbReference>
<sequence>MRFVLLLTAGLALGACGTQYDVPEVAANTPLPQGQQKARVVRSEASAIAAYERVAPRVERVAEQVCQSQNPSAGRAYCNYRFFADPDPRLPANAYQTINRQGQPIVVMTMSLMRSLENDDEFAFILGHEVGHQISNHLVKRSQQQALAGIALGGLVAASGGASDALIQQAIETGTFLGGRAYSQTYELEADVVGTYITELAGYDARRGAQSFARIAGGGGGLSTHPASGQRLATVAATADRIERQRASGQPLTLPRR</sequence>
<dbReference type="GO" id="GO:0051603">
    <property type="term" value="P:proteolysis involved in protein catabolic process"/>
    <property type="evidence" value="ECO:0007669"/>
    <property type="project" value="TreeGrafter"/>
</dbReference>
<evidence type="ECO:0000256" key="4">
    <source>
        <dbReference type="ARBA" id="ARBA00022833"/>
    </source>
</evidence>
<dbReference type="InterPro" id="IPR001915">
    <property type="entry name" value="Peptidase_M48"/>
</dbReference>
<keyword evidence="7" id="KW-0732">Signal</keyword>
<feature type="signal peptide" evidence="7">
    <location>
        <begin position="1"/>
        <end position="20"/>
    </location>
</feature>
<protein>
    <submittedName>
        <fullName evidence="9">M48 family metalloprotease</fullName>
    </submittedName>
</protein>
<dbReference type="GO" id="GO:0046872">
    <property type="term" value="F:metal ion binding"/>
    <property type="evidence" value="ECO:0007669"/>
    <property type="project" value="UniProtKB-KW"/>
</dbReference>
<dbReference type="AlphaFoldDB" id="A0A6B0TQ45"/>
<evidence type="ECO:0000256" key="1">
    <source>
        <dbReference type="ARBA" id="ARBA00022670"/>
    </source>
</evidence>
<dbReference type="PANTHER" id="PTHR22726">
    <property type="entry name" value="METALLOENDOPEPTIDASE OMA1"/>
    <property type="match status" value="1"/>
</dbReference>
<dbReference type="InterPro" id="IPR051156">
    <property type="entry name" value="Mito/Outer_Membr_Metalloprot"/>
</dbReference>
<evidence type="ECO:0000256" key="6">
    <source>
        <dbReference type="RuleBase" id="RU003983"/>
    </source>
</evidence>
<keyword evidence="4 6" id="KW-0862">Zinc</keyword>
<dbReference type="PANTHER" id="PTHR22726:SF1">
    <property type="entry name" value="METALLOENDOPEPTIDASE OMA1, MITOCHONDRIAL"/>
    <property type="match status" value="1"/>
</dbReference>
<name>A0A6B0TQ45_9RHOB</name>
<dbReference type="Proteomes" id="UP000436016">
    <property type="component" value="Unassembled WGS sequence"/>
</dbReference>
<evidence type="ECO:0000313" key="9">
    <source>
        <dbReference type="EMBL" id="MXU63915.1"/>
    </source>
</evidence>
<accession>A0A6B0TQ45</accession>
<gene>
    <name evidence="9" type="ORF">GSH16_00550</name>
</gene>
<proteinExistence type="inferred from homology"/>
<reference evidence="9 10" key="1">
    <citation type="submission" date="2019-12" db="EMBL/GenBank/DDBJ databases">
        <title>Strain KN286 was isolated from seawater, which was collected from Caroline Seamount in the tropical western Pacific.</title>
        <authorList>
            <person name="Wang Q."/>
        </authorList>
    </citation>
    <scope>NUCLEOTIDE SEQUENCE [LARGE SCALE GENOMIC DNA]</scope>
    <source>
        <strain evidence="9 10">KN286</strain>
    </source>
</reference>
<comment type="similarity">
    <text evidence="6">Belongs to the peptidase M48 family.</text>
</comment>
<comment type="caution">
    <text evidence="9">The sequence shown here is derived from an EMBL/GenBank/DDBJ whole genome shotgun (WGS) entry which is preliminary data.</text>
</comment>
<dbReference type="PROSITE" id="PS51257">
    <property type="entry name" value="PROKAR_LIPOPROTEIN"/>
    <property type="match status" value="1"/>
</dbReference>
<feature type="domain" description="Peptidase M48" evidence="8">
    <location>
        <begin position="56"/>
        <end position="237"/>
    </location>
</feature>
<feature type="chain" id="PRO_5025566957" evidence="7">
    <location>
        <begin position="21"/>
        <end position="257"/>
    </location>
</feature>
<keyword evidence="1 6" id="KW-0645">Protease</keyword>
<keyword evidence="2" id="KW-0479">Metal-binding</keyword>
<evidence type="ECO:0000256" key="7">
    <source>
        <dbReference type="SAM" id="SignalP"/>
    </source>
</evidence>
<keyword evidence="10" id="KW-1185">Reference proteome</keyword>
<dbReference type="GO" id="GO:0004222">
    <property type="term" value="F:metalloendopeptidase activity"/>
    <property type="evidence" value="ECO:0007669"/>
    <property type="project" value="InterPro"/>
</dbReference>
<dbReference type="Gene3D" id="3.30.2010.10">
    <property type="entry name" value="Metalloproteases ('zincins'), catalytic domain"/>
    <property type="match status" value="1"/>
</dbReference>
<keyword evidence="3 6" id="KW-0378">Hydrolase</keyword>
<evidence type="ECO:0000256" key="2">
    <source>
        <dbReference type="ARBA" id="ARBA00022723"/>
    </source>
</evidence>
<evidence type="ECO:0000256" key="5">
    <source>
        <dbReference type="ARBA" id="ARBA00023049"/>
    </source>
</evidence>
<organism evidence="9 10">
    <name type="scientific">Oceanomicrobium pacificus</name>
    <dbReference type="NCBI Taxonomy" id="2692916"/>
    <lineage>
        <taxon>Bacteria</taxon>
        <taxon>Pseudomonadati</taxon>
        <taxon>Pseudomonadota</taxon>
        <taxon>Alphaproteobacteria</taxon>
        <taxon>Rhodobacterales</taxon>
        <taxon>Paracoccaceae</taxon>
        <taxon>Oceanomicrobium</taxon>
    </lineage>
</organism>
<comment type="cofactor">
    <cofactor evidence="6">
        <name>Zn(2+)</name>
        <dbReference type="ChEBI" id="CHEBI:29105"/>
    </cofactor>
    <text evidence="6">Binds 1 zinc ion per subunit.</text>
</comment>
<dbReference type="EMBL" id="WUWG01000001">
    <property type="protein sequence ID" value="MXU63915.1"/>
    <property type="molecule type" value="Genomic_DNA"/>
</dbReference>
<keyword evidence="5 6" id="KW-0482">Metalloprotease</keyword>
<evidence type="ECO:0000259" key="8">
    <source>
        <dbReference type="Pfam" id="PF01435"/>
    </source>
</evidence>